<evidence type="ECO:0000259" key="6">
    <source>
        <dbReference type="PROSITE" id="PS50240"/>
    </source>
</evidence>
<dbReference type="Proteomes" id="UP000494165">
    <property type="component" value="Unassembled WGS sequence"/>
</dbReference>
<accession>A0A8S1DJE2</accession>
<evidence type="ECO:0000313" key="7">
    <source>
        <dbReference type="EMBL" id="CAB3380237.1"/>
    </source>
</evidence>
<dbReference type="InterPro" id="IPR009003">
    <property type="entry name" value="Peptidase_S1_PA"/>
</dbReference>
<dbReference type="Pfam" id="PF00089">
    <property type="entry name" value="Trypsin"/>
    <property type="match status" value="1"/>
</dbReference>
<evidence type="ECO:0000256" key="5">
    <source>
        <dbReference type="SAM" id="SignalP"/>
    </source>
</evidence>
<evidence type="ECO:0000256" key="1">
    <source>
        <dbReference type="ARBA" id="ARBA00022670"/>
    </source>
</evidence>
<dbReference type="PANTHER" id="PTHR24276:SF91">
    <property type="entry name" value="AT26814P-RELATED"/>
    <property type="match status" value="1"/>
</dbReference>
<feature type="domain" description="Peptidase S1" evidence="6">
    <location>
        <begin position="26"/>
        <end position="247"/>
    </location>
</feature>
<evidence type="ECO:0000256" key="3">
    <source>
        <dbReference type="ARBA" id="ARBA00022825"/>
    </source>
</evidence>
<reference evidence="7 8" key="1">
    <citation type="submission" date="2020-04" db="EMBL/GenBank/DDBJ databases">
        <authorList>
            <person name="Alioto T."/>
            <person name="Alioto T."/>
            <person name="Gomez Garrido J."/>
        </authorList>
    </citation>
    <scope>NUCLEOTIDE SEQUENCE [LARGE SCALE GENOMIC DNA]</scope>
</reference>
<feature type="signal peptide" evidence="5">
    <location>
        <begin position="1"/>
        <end position="18"/>
    </location>
</feature>
<gene>
    <name evidence="7" type="ORF">CLODIP_2_CD07380</name>
</gene>
<keyword evidence="8" id="KW-1185">Reference proteome</keyword>
<sequence>MLGKALLLLVCCAALSYGVPQLTNRISGGIPAFKGEFPWHVSIQRAIAGYNWTHLCDGAIVSTEFVITNGWCSSFDIGSYQVAAGSVDWANPGSTHNVVEFIDDPLRYGYLTLWRVDPPFEFTVYLSPVRLPAAFVESCPGTEMTVSGWGESEPYQPSNQLVKLNSLIVSKALCYPLAPGIRSLVYHICAKSSSDESGFCNHAGGFGAPLVYNGELRGVFHYQTGCEFPVVYTEVSLFREWISDVTGV</sequence>
<dbReference type="AlphaFoldDB" id="A0A8S1DJE2"/>
<dbReference type="SMART" id="SM00020">
    <property type="entry name" value="Tryp_SPc"/>
    <property type="match status" value="1"/>
</dbReference>
<dbReference type="GO" id="GO:0004252">
    <property type="term" value="F:serine-type endopeptidase activity"/>
    <property type="evidence" value="ECO:0007669"/>
    <property type="project" value="InterPro"/>
</dbReference>
<evidence type="ECO:0000256" key="4">
    <source>
        <dbReference type="ARBA" id="ARBA00023157"/>
    </source>
</evidence>
<keyword evidence="5" id="KW-0732">Signal</keyword>
<evidence type="ECO:0000256" key="2">
    <source>
        <dbReference type="ARBA" id="ARBA00022801"/>
    </source>
</evidence>
<dbReference type="SUPFAM" id="SSF50494">
    <property type="entry name" value="Trypsin-like serine proteases"/>
    <property type="match status" value="1"/>
</dbReference>
<dbReference type="GO" id="GO:0006508">
    <property type="term" value="P:proteolysis"/>
    <property type="evidence" value="ECO:0007669"/>
    <property type="project" value="UniProtKB-KW"/>
</dbReference>
<dbReference type="EMBL" id="CADEPI010000204">
    <property type="protein sequence ID" value="CAB3380237.1"/>
    <property type="molecule type" value="Genomic_DNA"/>
</dbReference>
<keyword evidence="2" id="KW-0378">Hydrolase</keyword>
<keyword evidence="4" id="KW-1015">Disulfide bond</keyword>
<dbReference type="InterPro" id="IPR001254">
    <property type="entry name" value="Trypsin_dom"/>
</dbReference>
<dbReference type="PROSITE" id="PS50240">
    <property type="entry name" value="TRYPSIN_DOM"/>
    <property type="match status" value="1"/>
</dbReference>
<feature type="chain" id="PRO_5035945570" description="Peptidase S1 domain-containing protein" evidence="5">
    <location>
        <begin position="19"/>
        <end position="248"/>
    </location>
</feature>
<keyword evidence="3" id="KW-0720">Serine protease</keyword>
<dbReference type="InterPro" id="IPR043504">
    <property type="entry name" value="Peptidase_S1_PA_chymotrypsin"/>
</dbReference>
<comment type="caution">
    <text evidence="7">The sequence shown here is derived from an EMBL/GenBank/DDBJ whole genome shotgun (WGS) entry which is preliminary data.</text>
</comment>
<protein>
    <recommendedName>
        <fullName evidence="6">Peptidase S1 domain-containing protein</fullName>
    </recommendedName>
</protein>
<proteinExistence type="predicted"/>
<dbReference type="PANTHER" id="PTHR24276">
    <property type="entry name" value="POLYSERASE-RELATED"/>
    <property type="match status" value="1"/>
</dbReference>
<name>A0A8S1DJE2_9INSE</name>
<organism evidence="7 8">
    <name type="scientific">Cloeon dipterum</name>
    <dbReference type="NCBI Taxonomy" id="197152"/>
    <lineage>
        <taxon>Eukaryota</taxon>
        <taxon>Metazoa</taxon>
        <taxon>Ecdysozoa</taxon>
        <taxon>Arthropoda</taxon>
        <taxon>Hexapoda</taxon>
        <taxon>Insecta</taxon>
        <taxon>Pterygota</taxon>
        <taxon>Palaeoptera</taxon>
        <taxon>Ephemeroptera</taxon>
        <taxon>Pisciforma</taxon>
        <taxon>Baetidae</taxon>
        <taxon>Cloeon</taxon>
    </lineage>
</organism>
<dbReference type="OrthoDB" id="546450at2759"/>
<dbReference type="Gene3D" id="2.40.10.10">
    <property type="entry name" value="Trypsin-like serine proteases"/>
    <property type="match status" value="1"/>
</dbReference>
<evidence type="ECO:0000313" key="8">
    <source>
        <dbReference type="Proteomes" id="UP000494165"/>
    </source>
</evidence>
<keyword evidence="1" id="KW-0645">Protease</keyword>
<dbReference type="InterPro" id="IPR050430">
    <property type="entry name" value="Peptidase_S1"/>
</dbReference>